<reference evidence="1" key="1">
    <citation type="journal article" date="2013" name="Environ. Microbiol.">
        <title>Microbiota from the distal guts of lean and obese adolescents exhibit partial functional redundancy besides clear differences in community structure.</title>
        <authorList>
            <person name="Ferrer M."/>
            <person name="Ruiz A."/>
            <person name="Lanza F."/>
            <person name="Haange S.B."/>
            <person name="Oberbach A."/>
            <person name="Till H."/>
            <person name="Bargiela R."/>
            <person name="Campoy C."/>
            <person name="Segura M.T."/>
            <person name="Richter M."/>
            <person name="von Bergen M."/>
            <person name="Seifert J."/>
            <person name="Suarez A."/>
        </authorList>
    </citation>
    <scope>NUCLEOTIDE SEQUENCE</scope>
</reference>
<dbReference type="AlphaFoldDB" id="K1TYF6"/>
<sequence length="325" mass="35225">TRRLTSSKTTNTSYTWSAAQILSMLQYFKTSNSSSIKVGVITYGNSEYYSEKVGTLNVVNSNPTFSNFTYEDTNATTIKLTGGNQAIVKGYSNVKAIVSVANKAIAKNYASISKYRLVIGSKQLDINYSSDASVSGTINKVESNIFNMYAIDSRGNSTVKQISPNRYLDYSDIIIKQASVQRTGGVGSEVTLAFSGTYWGYGFGAMNNAITSCYYEYKTTTSDSWIKGGDLSVSLDGNNISFKGTIKGDIGANGFDIQKSFNIRVIVKDRLSQSIYTMTLGSGTPAIAITKKGVSVNGMYKESLGGALQIWNGDVYIDGKKINFS</sequence>
<accession>K1TYF6</accession>
<dbReference type="EMBL" id="AJWZ01001059">
    <property type="protein sequence ID" value="EKC74958.1"/>
    <property type="molecule type" value="Genomic_DNA"/>
</dbReference>
<name>K1TYF6_9ZZZZ</name>
<comment type="caution">
    <text evidence="1">The sequence shown here is derived from an EMBL/GenBank/DDBJ whole genome shotgun (WGS) entry which is preliminary data.</text>
</comment>
<proteinExistence type="predicted"/>
<protein>
    <submittedName>
        <fullName evidence="1">Uncharacterized protein</fullName>
    </submittedName>
</protein>
<feature type="non-terminal residue" evidence="1">
    <location>
        <position position="1"/>
    </location>
</feature>
<evidence type="ECO:0000313" key="1">
    <source>
        <dbReference type="EMBL" id="EKC74958.1"/>
    </source>
</evidence>
<organism evidence="1">
    <name type="scientific">human gut metagenome</name>
    <dbReference type="NCBI Taxonomy" id="408170"/>
    <lineage>
        <taxon>unclassified sequences</taxon>
        <taxon>metagenomes</taxon>
        <taxon>organismal metagenomes</taxon>
    </lineage>
</organism>
<gene>
    <name evidence="1" type="ORF">OBE_01590</name>
</gene>